<evidence type="ECO:0000313" key="1">
    <source>
        <dbReference type="EMBL" id="GAA2157696.1"/>
    </source>
</evidence>
<keyword evidence="2" id="KW-1185">Reference proteome</keyword>
<accession>A0ABN3AAH6</accession>
<protein>
    <recommendedName>
        <fullName evidence="3">AMP-binding protein</fullName>
    </recommendedName>
</protein>
<evidence type="ECO:0000313" key="2">
    <source>
        <dbReference type="Proteomes" id="UP001501020"/>
    </source>
</evidence>
<name>A0ABN3AAH6_9ACTN</name>
<comment type="caution">
    <text evidence="1">The sequence shown here is derived from an EMBL/GenBank/DDBJ whole genome shotgun (WGS) entry which is preliminary data.</text>
</comment>
<sequence>MSDFDDLVSAERNRIDQQQAAARAASESARQYGELSEWQQVVARIRELLAASARHLRDAGAPTIPVLEMGKVNQRLELWGMVLAGRVSIIDRRWPLRPFALNAEGVAYPMGRREPLIPAYPLSESPPLNKKLRKARLRTGLAPDQEVMWTGGATPLRDPLPIDPAMGLETGRIGCFGKGEDGTPLLLSGDPGVGEPLDAFLAKEVARRIAENGAR</sequence>
<dbReference type="EMBL" id="BAAAMR010000077">
    <property type="protein sequence ID" value="GAA2157696.1"/>
    <property type="molecule type" value="Genomic_DNA"/>
</dbReference>
<dbReference type="Proteomes" id="UP001501020">
    <property type="component" value="Unassembled WGS sequence"/>
</dbReference>
<evidence type="ECO:0008006" key="3">
    <source>
        <dbReference type="Google" id="ProtNLM"/>
    </source>
</evidence>
<proteinExistence type="predicted"/>
<dbReference type="RefSeq" id="WP_344276783.1">
    <property type="nucleotide sequence ID" value="NZ_BAAAMR010000077.1"/>
</dbReference>
<reference evidence="1 2" key="1">
    <citation type="journal article" date="2019" name="Int. J. Syst. Evol. Microbiol.">
        <title>The Global Catalogue of Microorganisms (GCM) 10K type strain sequencing project: providing services to taxonomists for standard genome sequencing and annotation.</title>
        <authorList>
            <consortium name="The Broad Institute Genomics Platform"/>
            <consortium name="The Broad Institute Genome Sequencing Center for Infectious Disease"/>
            <person name="Wu L."/>
            <person name="Ma J."/>
        </authorList>
    </citation>
    <scope>NUCLEOTIDE SEQUENCE [LARGE SCALE GENOMIC DNA]</scope>
    <source>
        <strain evidence="1 2">JCM 13850</strain>
    </source>
</reference>
<organism evidence="1 2">
    <name type="scientific">Actinomadura napierensis</name>
    <dbReference type="NCBI Taxonomy" id="267854"/>
    <lineage>
        <taxon>Bacteria</taxon>
        <taxon>Bacillati</taxon>
        <taxon>Actinomycetota</taxon>
        <taxon>Actinomycetes</taxon>
        <taxon>Streptosporangiales</taxon>
        <taxon>Thermomonosporaceae</taxon>
        <taxon>Actinomadura</taxon>
    </lineage>
</organism>
<gene>
    <name evidence="1" type="ORF">GCM10009727_67750</name>
</gene>